<feature type="compositionally biased region" description="Basic residues" evidence="1">
    <location>
        <begin position="233"/>
        <end position="243"/>
    </location>
</feature>
<feature type="compositionally biased region" description="Polar residues" evidence="1">
    <location>
        <begin position="105"/>
        <end position="116"/>
    </location>
</feature>
<proteinExistence type="predicted"/>
<evidence type="ECO:0000256" key="1">
    <source>
        <dbReference type="SAM" id="MobiDB-lite"/>
    </source>
</evidence>
<feature type="compositionally biased region" description="Basic residues" evidence="1">
    <location>
        <begin position="255"/>
        <end position="267"/>
    </location>
</feature>
<name>A0A0J9X7G1_GEOCN</name>
<evidence type="ECO:0000313" key="3">
    <source>
        <dbReference type="Proteomes" id="UP000242525"/>
    </source>
</evidence>
<evidence type="ECO:0008006" key="4">
    <source>
        <dbReference type="Google" id="ProtNLM"/>
    </source>
</evidence>
<reference evidence="2" key="1">
    <citation type="submission" date="2014-03" db="EMBL/GenBank/DDBJ databases">
        <authorList>
            <person name="Casaregola S."/>
        </authorList>
    </citation>
    <scope>NUCLEOTIDE SEQUENCE [LARGE SCALE GENOMIC DNA]</scope>
    <source>
        <strain evidence="2">CLIB 918</strain>
    </source>
</reference>
<accession>A0A0J9X7G1</accession>
<organism evidence="2 3">
    <name type="scientific">Geotrichum candidum</name>
    <name type="common">Oospora lactis</name>
    <name type="synonym">Dipodascus geotrichum</name>
    <dbReference type="NCBI Taxonomy" id="1173061"/>
    <lineage>
        <taxon>Eukaryota</taxon>
        <taxon>Fungi</taxon>
        <taxon>Dikarya</taxon>
        <taxon>Ascomycota</taxon>
        <taxon>Saccharomycotina</taxon>
        <taxon>Dipodascomycetes</taxon>
        <taxon>Dipodascales</taxon>
        <taxon>Dipodascaceae</taxon>
        <taxon>Geotrichum</taxon>
    </lineage>
</organism>
<feature type="compositionally biased region" description="Basic and acidic residues" evidence="1">
    <location>
        <begin position="18"/>
        <end position="46"/>
    </location>
</feature>
<feature type="compositionally biased region" description="Low complexity" evidence="1">
    <location>
        <begin position="58"/>
        <end position="69"/>
    </location>
</feature>
<feature type="compositionally biased region" description="Basic and acidic residues" evidence="1">
    <location>
        <begin position="244"/>
        <end position="254"/>
    </location>
</feature>
<feature type="compositionally biased region" description="Basic and acidic residues" evidence="1">
    <location>
        <begin position="282"/>
        <end position="292"/>
    </location>
</feature>
<protein>
    <recommendedName>
        <fullName evidence="4">CBF1-interacting co-repressor CIR N-terminal domain-containing protein</fullName>
    </recommendedName>
</protein>
<evidence type="ECO:0000313" key="2">
    <source>
        <dbReference type="EMBL" id="CDO52729.1"/>
    </source>
</evidence>
<feature type="region of interest" description="Disordered" evidence="1">
    <location>
        <begin position="18"/>
        <end position="72"/>
    </location>
</feature>
<keyword evidence="3" id="KW-1185">Reference proteome</keyword>
<dbReference type="EMBL" id="CCBN010000003">
    <property type="protein sequence ID" value="CDO52729.1"/>
    <property type="molecule type" value="Genomic_DNA"/>
</dbReference>
<feature type="region of interest" description="Disordered" evidence="1">
    <location>
        <begin position="154"/>
        <end position="292"/>
    </location>
</feature>
<comment type="caution">
    <text evidence="2">The sequence shown here is derived from an EMBL/GenBank/DDBJ whole genome shotgun (WGS) entry which is preliminary data.</text>
</comment>
<feature type="compositionally biased region" description="Basic and acidic residues" evidence="1">
    <location>
        <begin position="91"/>
        <end position="104"/>
    </location>
</feature>
<feature type="region of interest" description="Disordered" evidence="1">
    <location>
        <begin position="91"/>
        <end position="130"/>
    </location>
</feature>
<sequence length="292" mass="33070">MPLNLLKHKSYHVHNARNVERVRRDEAAAAKRAEAERTHLKREKLAALRGPARGGIESGSRASDRSASGNWTGLSDVGAFELDELKRLHEDDSNGHYSSRKEPDQNATASSTNFDHNSSRRSYSDKTSNRDVQFEYGENGSVVSLLLGQHSQGVARADSSHDNVSSSMIPNFQGPGYQESKLHRNSQGDSRYTRSKAELDPLAGMLRGVAATEAYEREHNKSHQSAANSGKRSSSRTRRHRHEHNKDKERDRDGHRVHKSRHSRHYKSSSNSQRHENRHRSERNISSRDRKI</sequence>
<gene>
    <name evidence="2" type="ORF">BN980_GECA03s06709g</name>
</gene>
<dbReference type="AlphaFoldDB" id="A0A0J9X7G1"/>
<dbReference type="Proteomes" id="UP000242525">
    <property type="component" value="Unassembled WGS sequence"/>
</dbReference>